<name>A0AAV7KRN7_PLEWA</name>
<organism evidence="1 2">
    <name type="scientific">Pleurodeles waltl</name>
    <name type="common">Iberian ribbed newt</name>
    <dbReference type="NCBI Taxonomy" id="8319"/>
    <lineage>
        <taxon>Eukaryota</taxon>
        <taxon>Metazoa</taxon>
        <taxon>Chordata</taxon>
        <taxon>Craniata</taxon>
        <taxon>Vertebrata</taxon>
        <taxon>Euteleostomi</taxon>
        <taxon>Amphibia</taxon>
        <taxon>Batrachia</taxon>
        <taxon>Caudata</taxon>
        <taxon>Salamandroidea</taxon>
        <taxon>Salamandridae</taxon>
        <taxon>Pleurodelinae</taxon>
        <taxon>Pleurodeles</taxon>
    </lineage>
</organism>
<comment type="caution">
    <text evidence="1">The sequence shown here is derived from an EMBL/GenBank/DDBJ whole genome shotgun (WGS) entry which is preliminary data.</text>
</comment>
<gene>
    <name evidence="1" type="ORF">NDU88_002266</name>
</gene>
<keyword evidence="2" id="KW-1185">Reference proteome</keyword>
<dbReference type="Proteomes" id="UP001066276">
    <property type="component" value="Chromosome 12"/>
</dbReference>
<accession>A0AAV7KRN7</accession>
<evidence type="ECO:0008006" key="3">
    <source>
        <dbReference type="Google" id="ProtNLM"/>
    </source>
</evidence>
<proteinExistence type="predicted"/>
<evidence type="ECO:0000313" key="1">
    <source>
        <dbReference type="EMBL" id="KAJ1082096.1"/>
    </source>
</evidence>
<dbReference type="AlphaFoldDB" id="A0AAV7KRN7"/>
<reference evidence="1" key="1">
    <citation type="journal article" date="2022" name="bioRxiv">
        <title>Sequencing and chromosome-scale assembly of the giantPleurodeles waltlgenome.</title>
        <authorList>
            <person name="Brown T."/>
            <person name="Elewa A."/>
            <person name="Iarovenko S."/>
            <person name="Subramanian E."/>
            <person name="Araus A.J."/>
            <person name="Petzold A."/>
            <person name="Susuki M."/>
            <person name="Suzuki K.-i.T."/>
            <person name="Hayashi T."/>
            <person name="Toyoda A."/>
            <person name="Oliveira C."/>
            <person name="Osipova E."/>
            <person name="Leigh N.D."/>
            <person name="Simon A."/>
            <person name="Yun M.H."/>
        </authorList>
    </citation>
    <scope>NUCLEOTIDE SEQUENCE</scope>
    <source>
        <strain evidence="1">20211129_DDA</strain>
        <tissue evidence="1">Liver</tissue>
    </source>
</reference>
<sequence length="103" mass="11736">MVPMCTVTQLGAMACPFLKWRLPVLCGWTCGNEVMRLTLCAIAVSAHQKKGIWRAIPKDVRTLWVYGRRSTHCRKRWEDLRCWARKTAESQLGMASQRGRGAS</sequence>
<protein>
    <recommendedName>
        <fullName evidence="3">Secreted protein</fullName>
    </recommendedName>
</protein>
<dbReference type="EMBL" id="JANPWB010000016">
    <property type="protein sequence ID" value="KAJ1082096.1"/>
    <property type="molecule type" value="Genomic_DNA"/>
</dbReference>
<evidence type="ECO:0000313" key="2">
    <source>
        <dbReference type="Proteomes" id="UP001066276"/>
    </source>
</evidence>